<proteinExistence type="predicted"/>
<evidence type="ECO:0000313" key="3">
    <source>
        <dbReference type="EnsemblMetazoa" id="CPIJ000648-PA"/>
    </source>
</evidence>
<sequence>MELTPEVIRTRWLRKLETSSTATEAVVSVVDHLEATSGNARDAKKAGIYLRPPMELLLGRPVKNLLPSIRTESGLRRDEDVRDRDAIKKMQGKLYADERRHAKPSEIEVGDYVMMRNFETGKLEPKFRLERFKVIKKTGMDTIITNDEGLMYRRSVSHLRKWPSTEPTDSERDSALESTVGDAQSPEEDLEQPEPEGRPATRRHCDGVMPQGPRPKRSSRKPQRYSSP</sequence>
<evidence type="ECO:0000256" key="1">
    <source>
        <dbReference type="SAM" id="MobiDB-lite"/>
    </source>
</evidence>
<dbReference type="EMBL" id="DS231819">
    <property type="protein sequence ID" value="EDS42844.1"/>
    <property type="molecule type" value="Genomic_DNA"/>
</dbReference>
<feature type="compositionally biased region" description="Basic and acidic residues" evidence="1">
    <location>
        <begin position="195"/>
        <end position="206"/>
    </location>
</feature>
<dbReference type="VEuPathDB" id="VectorBase:CPIJ000648"/>
<dbReference type="HOGENOM" id="CLU_1215834_0_0_1"/>
<reference evidence="3" key="2">
    <citation type="submission" date="2020-05" db="UniProtKB">
        <authorList>
            <consortium name="EnsemblMetazoa"/>
        </authorList>
    </citation>
    <scope>IDENTIFICATION</scope>
    <source>
        <strain evidence="3">JHB</strain>
    </source>
</reference>
<dbReference type="AlphaFoldDB" id="B0W127"/>
<protein>
    <submittedName>
        <fullName evidence="2 3">Uncharacterized protein</fullName>
    </submittedName>
</protein>
<feature type="region of interest" description="Disordered" evidence="1">
    <location>
        <begin position="160"/>
        <end position="228"/>
    </location>
</feature>
<keyword evidence="4" id="KW-1185">Reference proteome</keyword>
<dbReference type="InParanoid" id="B0W127"/>
<feature type="compositionally biased region" description="Acidic residues" evidence="1">
    <location>
        <begin position="185"/>
        <end position="194"/>
    </location>
</feature>
<evidence type="ECO:0000313" key="2">
    <source>
        <dbReference type="EMBL" id="EDS42844.1"/>
    </source>
</evidence>
<dbReference type="Proteomes" id="UP000002320">
    <property type="component" value="Unassembled WGS sequence"/>
</dbReference>
<evidence type="ECO:0000313" key="4">
    <source>
        <dbReference type="Proteomes" id="UP000002320"/>
    </source>
</evidence>
<dbReference type="EnsemblMetazoa" id="CPIJ000648-RA">
    <property type="protein sequence ID" value="CPIJ000648-PA"/>
    <property type="gene ID" value="CPIJ000648"/>
</dbReference>
<feature type="compositionally biased region" description="Basic residues" evidence="1">
    <location>
        <begin position="214"/>
        <end position="228"/>
    </location>
</feature>
<dbReference type="KEGG" id="cqu:CpipJ_CPIJ000648"/>
<reference evidence="2" key="1">
    <citation type="submission" date="2007-03" db="EMBL/GenBank/DDBJ databases">
        <title>Annotation of Culex pipiens quinquefasciatus.</title>
        <authorList>
            <consortium name="The Broad Institute Genome Sequencing Platform"/>
            <person name="Atkinson P.W."/>
            <person name="Hemingway J."/>
            <person name="Christensen B.M."/>
            <person name="Higgs S."/>
            <person name="Kodira C."/>
            <person name="Hannick L."/>
            <person name="Megy K."/>
            <person name="O'Leary S."/>
            <person name="Pearson M."/>
            <person name="Haas B.J."/>
            <person name="Mauceli E."/>
            <person name="Wortman J.R."/>
            <person name="Lee N.H."/>
            <person name="Guigo R."/>
            <person name="Stanke M."/>
            <person name="Alvarado L."/>
            <person name="Amedeo P."/>
            <person name="Antoine C.H."/>
            <person name="Arensburger P."/>
            <person name="Bidwell S.L."/>
            <person name="Crawford M."/>
            <person name="Camaro F."/>
            <person name="Devon K."/>
            <person name="Engels R."/>
            <person name="Hammond M."/>
            <person name="Howarth C."/>
            <person name="Koehrsen M."/>
            <person name="Lawson D."/>
            <person name="Montgomery P."/>
            <person name="Nene V."/>
            <person name="Nusbaum C."/>
            <person name="Puiu D."/>
            <person name="Romero-Severson J."/>
            <person name="Severson D.W."/>
            <person name="Shumway M."/>
            <person name="Sisk P."/>
            <person name="Stolte C."/>
            <person name="Zeng Q."/>
            <person name="Eisenstadt E."/>
            <person name="Fraser-Liggett C."/>
            <person name="Strausberg R."/>
            <person name="Galagan J."/>
            <person name="Birren B."/>
            <person name="Collins F.H."/>
        </authorList>
    </citation>
    <scope>NUCLEOTIDE SEQUENCE [LARGE SCALE GENOMIC DNA]</scope>
    <source>
        <strain evidence="2">JHB</strain>
    </source>
</reference>
<dbReference type="STRING" id="7176.B0W127"/>
<organism>
    <name type="scientific">Culex quinquefasciatus</name>
    <name type="common">Southern house mosquito</name>
    <name type="synonym">Culex pungens</name>
    <dbReference type="NCBI Taxonomy" id="7176"/>
    <lineage>
        <taxon>Eukaryota</taxon>
        <taxon>Metazoa</taxon>
        <taxon>Ecdysozoa</taxon>
        <taxon>Arthropoda</taxon>
        <taxon>Hexapoda</taxon>
        <taxon>Insecta</taxon>
        <taxon>Pterygota</taxon>
        <taxon>Neoptera</taxon>
        <taxon>Endopterygota</taxon>
        <taxon>Diptera</taxon>
        <taxon>Nematocera</taxon>
        <taxon>Culicoidea</taxon>
        <taxon>Culicidae</taxon>
        <taxon>Culicinae</taxon>
        <taxon>Culicini</taxon>
        <taxon>Culex</taxon>
        <taxon>Culex</taxon>
    </lineage>
</organism>
<accession>B0W127</accession>
<name>B0W127_CULQU</name>
<gene>
    <name evidence="3" type="primary">6031667</name>
    <name evidence="2" type="ORF">CpipJ_CPIJ000648</name>
</gene>
<dbReference type="eggNOG" id="KOG0017">
    <property type="taxonomic scope" value="Eukaryota"/>
</dbReference>